<proteinExistence type="predicted"/>
<dbReference type="RefSeq" id="WP_349879775.1">
    <property type="nucleotide sequence ID" value="NZ_CP157974.1"/>
</dbReference>
<sequence length="366" mass="39616">MSTSLDETLRTAVHDLADGAAPAPDLASRALGRGRRLRRRRRAGAAAAALVAVVVVTLPFVLLRPRPAPPPTAPPVTVAPSPVVRSAPGPNWADRPLVLPGDWVVTGTRAGTGTAGPSYLLDRGRGRYFGNARYDAVLPAPAGSLVAVWDDDRPRQVGLVDLARGTTSWYEPGRALGSPNWSPDGRSLLFTSERVGHSGFVVLSADGTTRSHAVDTTRYPCTEYCFFLWTRDGREVLLQQTDPSRPRSESVRHLRRGVQFFAADSGRPTRFEPLPGDPAGPWAWSPDGKLVVVQGQKEPLLVEAVTGRVVNPLPVADVVWAGDDRLLYRQPYGSRDFVLADTTGRELVRQPLPRDLSLAEVTIAPR</sequence>
<dbReference type="Gene3D" id="2.120.10.30">
    <property type="entry name" value="TolB, C-terminal domain"/>
    <property type="match status" value="1"/>
</dbReference>
<dbReference type="SUPFAM" id="SSF82171">
    <property type="entry name" value="DPP6 N-terminal domain-like"/>
    <property type="match status" value="1"/>
</dbReference>
<dbReference type="InterPro" id="IPR011042">
    <property type="entry name" value="6-blade_b-propeller_TolB-like"/>
</dbReference>
<dbReference type="AlphaFoldDB" id="A0AAU7R587"/>
<organism evidence="2">
    <name type="scientific">Micromonospora sp. HUAS YX12</name>
    <dbReference type="NCBI Taxonomy" id="3156396"/>
    <lineage>
        <taxon>Bacteria</taxon>
        <taxon>Bacillati</taxon>
        <taxon>Actinomycetota</taxon>
        <taxon>Actinomycetes</taxon>
        <taxon>Micromonosporales</taxon>
        <taxon>Micromonosporaceae</taxon>
        <taxon>Micromonospora</taxon>
    </lineage>
</organism>
<name>A0AAU7R587_9ACTN</name>
<protein>
    <recommendedName>
        <fullName evidence="3">WD40 repeat protein</fullName>
    </recommendedName>
</protein>
<dbReference type="InterPro" id="IPR011659">
    <property type="entry name" value="WD40"/>
</dbReference>
<accession>A0AAU7R587</accession>
<keyword evidence="1" id="KW-0812">Transmembrane</keyword>
<evidence type="ECO:0008006" key="3">
    <source>
        <dbReference type="Google" id="ProtNLM"/>
    </source>
</evidence>
<keyword evidence="1" id="KW-0472">Membrane</keyword>
<evidence type="ECO:0000256" key="1">
    <source>
        <dbReference type="SAM" id="Phobius"/>
    </source>
</evidence>
<dbReference type="Pfam" id="PF07676">
    <property type="entry name" value="PD40"/>
    <property type="match status" value="1"/>
</dbReference>
<dbReference type="EMBL" id="CP157974">
    <property type="protein sequence ID" value="XBT83472.1"/>
    <property type="molecule type" value="Genomic_DNA"/>
</dbReference>
<evidence type="ECO:0000313" key="2">
    <source>
        <dbReference type="EMBL" id="XBT83472.1"/>
    </source>
</evidence>
<feature type="transmembrane region" description="Helical" evidence="1">
    <location>
        <begin position="43"/>
        <end position="63"/>
    </location>
</feature>
<gene>
    <name evidence="2" type="ORF">ABIH81_08395</name>
</gene>
<reference evidence="2" key="1">
    <citation type="submission" date="2024-06" db="EMBL/GenBank/DDBJ databases">
        <title>Micromonospora sp. strain HUAS YX12 genome sequences.</title>
        <authorList>
            <person name="Mo P."/>
        </authorList>
    </citation>
    <scope>NUCLEOTIDE SEQUENCE</scope>
    <source>
        <strain evidence="2">HUAS YX12</strain>
    </source>
</reference>
<keyword evidence="1" id="KW-1133">Transmembrane helix</keyword>